<dbReference type="InterPro" id="IPR046497">
    <property type="entry name" value="DUF6590"/>
</dbReference>
<accession>A0A5N6D9P3</accession>
<gene>
    <name evidence="2" type="ORF">BDV34DRAFT_204099</name>
</gene>
<dbReference type="Proteomes" id="UP000326532">
    <property type="component" value="Unassembled WGS sequence"/>
</dbReference>
<evidence type="ECO:0000313" key="3">
    <source>
        <dbReference type="Proteomes" id="UP000326532"/>
    </source>
</evidence>
<protein>
    <recommendedName>
        <fullName evidence="1">DUF6590 domain-containing protein</fullName>
    </recommendedName>
</protein>
<dbReference type="AlphaFoldDB" id="A0A5N6D9P3"/>
<dbReference type="Pfam" id="PF20233">
    <property type="entry name" value="DUF6590"/>
    <property type="match status" value="1"/>
</dbReference>
<dbReference type="EMBL" id="ML735035">
    <property type="protein sequence ID" value="KAB8200780.1"/>
    <property type="molecule type" value="Genomic_DNA"/>
</dbReference>
<evidence type="ECO:0000259" key="1">
    <source>
        <dbReference type="Pfam" id="PF20233"/>
    </source>
</evidence>
<sequence>MVVFKTNSKLSWCFPIGPFNGRGADPSKLATIYVQGTVPLRSRYEPLIPRDPLEFVPARSELSFQMASVNFGKIYSVEHNVKVLEIGRIASGSIAKFMAYGNIETSLD</sequence>
<reference evidence="2 3" key="1">
    <citation type="submission" date="2019-04" db="EMBL/GenBank/DDBJ databases">
        <title>Fungal friends and foes A comparative genomics study of 23 Aspergillus species from section Flavi.</title>
        <authorList>
            <consortium name="DOE Joint Genome Institute"/>
            <person name="Kjaerbolling I."/>
            <person name="Vesth T.C."/>
            <person name="Frisvad J.C."/>
            <person name="Nybo J.L."/>
            <person name="Theobald S."/>
            <person name="Kildgaard S."/>
            <person name="Petersen T.I."/>
            <person name="Kuo A."/>
            <person name="Sato A."/>
            <person name="Lyhne E.K."/>
            <person name="Kogle M.E."/>
            <person name="Wiebenga A."/>
            <person name="Kun R.S."/>
            <person name="Lubbers R.J."/>
            <person name="Makela M.R."/>
            <person name="Barry K."/>
            <person name="Chovatia M."/>
            <person name="Clum A."/>
            <person name="Daum C."/>
            <person name="Haridas S."/>
            <person name="He G."/>
            <person name="LaButti K."/>
            <person name="Lipzen A."/>
            <person name="Mondo S."/>
            <person name="Pangilinan J."/>
            <person name="Riley R."/>
            <person name="Salamov A."/>
            <person name="Simmons B.A."/>
            <person name="Magnuson J.K."/>
            <person name="Henrissat B."/>
            <person name="Mortensen U.H."/>
            <person name="Larsen T.O."/>
            <person name="De vries R.P."/>
            <person name="Grigoriev I.V."/>
            <person name="Machida M."/>
            <person name="Baker S.E."/>
            <person name="Andersen M.R."/>
        </authorList>
    </citation>
    <scope>NUCLEOTIDE SEQUENCE [LARGE SCALE GENOMIC DNA]</scope>
    <source>
        <strain evidence="2 3">CBS 117618</strain>
    </source>
</reference>
<evidence type="ECO:0000313" key="2">
    <source>
        <dbReference type="EMBL" id="KAB8200780.1"/>
    </source>
</evidence>
<organism evidence="2 3">
    <name type="scientific">Aspergillus parasiticus</name>
    <dbReference type="NCBI Taxonomy" id="5067"/>
    <lineage>
        <taxon>Eukaryota</taxon>
        <taxon>Fungi</taxon>
        <taxon>Dikarya</taxon>
        <taxon>Ascomycota</taxon>
        <taxon>Pezizomycotina</taxon>
        <taxon>Eurotiomycetes</taxon>
        <taxon>Eurotiomycetidae</taxon>
        <taxon>Eurotiales</taxon>
        <taxon>Aspergillaceae</taxon>
        <taxon>Aspergillus</taxon>
        <taxon>Aspergillus subgen. Circumdati</taxon>
    </lineage>
</organism>
<name>A0A5N6D9P3_ASPPA</name>
<feature type="domain" description="DUF6590" evidence="1">
    <location>
        <begin position="1"/>
        <end position="98"/>
    </location>
</feature>
<dbReference type="VEuPathDB" id="FungiDB:BDV34DRAFT_204099"/>
<keyword evidence="3" id="KW-1185">Reference proteome</keyword>
<proteinExistence type="predicted"/>